<evidence type="ECO:0000313" key="1">
    <source>
        <dbReference type="EMBL" id="MCY0107362.1"/>
    </source>
</evidence>
<dbReference type="Proteomes" id="UP001207830">
    <property type="component" value="Unassembled WGS sequence"/>
</dbReference>
<name>A0ABT3YPE3_9PSED</name>
<keyword evidence="2" id="KW-1185">Reference proteome</keyword>
<evidence type="ECO:0000313" key="2">
    <source>
        <dbReference type="Proteomes" id="UP001207830"/>
    </source>
</evidence>
<gene>
    <name evidence="1" type="ORF">NQF78_03510</name>
</gene>
<organism evidence="1 2">
    <name type="scientific">Pseudomonas monsensis</name>
    <dbReference type="NCBI Taxonomy" id="2745509"/>
    <lineage>
        <taxon>Bacteria</taxon>
        <taxon>Pseudomonadati</taxon>
        <taxon>Pseudomonadota</taxon>
        <taxon>Gammaproteobacteria</taxon>
        <taxon>Pseudomonadales</taxon>
        <taxon>Pseudomonadaceae</taxon>
        <taxon>Pseudomonas</taxon>
    </lineage>
</organism>
<dbReference type="EMBL" id="JANIGP010000001">
    <property type="protein sequence ID" value="MCY0107362.1"/>
    <property type="molecule type" value="Genomic_DNA"/>
</dbReference>
<dbReference type="RefSeq" id="WP_267795490.1">
    <property type="nucleotide sequence ID" value="NZ_JANIGP010000001.1"/>
</dbReference>
<proteinExistence type="predicted"/>
<accession>A0ABT3YPE3</accession>
<reference evidence="1 2" key="1">
    <citation type="submission" date="2022-07" db="EMBL/GenBank/DDBJ databases">
        <title>Characterization of plant growth promoting rhizobacteria (PGPR) for use as bioinoculants in agriculture.</title>
        <authorList>
            <person name="Hassen A.I."/>
            <person name="Pierneef R."/>
        </authorList>
    </citation>
    <scope>NUCLEOTIDE SEQUENCE [LARGE SCALE GENOMIC DNA]</scope>
    <source>
        <strain evidence="1 2">SARCC-3054</strain>
    </source>
</reference>
<sequence>MNSKMSITQGTVAATGTLTAKSAGELDFQANSGLSIEKLPTHWEISATHISGNSYRYMTFVIPLNLGGNGVPMNYSLVSGSDKNLAHAHYFSQDILVVSTEGLLSIQYFESEQRMVGTFNFKGNFGGKEYILSEGKFDLQDIARTSTAEQLQQHEFSAELEGGIYHEFKSDEVEISFQENTQTFAVVANQRVWELDPPKPHRVTLFIAAGLKKGKYTFETGDPNIRAAYLDLLGSAYLAVEGTLELKEDPSVERIEATLEFTGKTLSLPERVAKLSNGVLSQTPASKKRTKA</sequence>
<protein>
    <submittedName>
        <fullName evidence="1">Uncharacterized protein</fullName>
    </submittedName>
</protein>
<comment type="caution">
    <text evidence="1">The sequence shown here is derived from an EMBL/GenBank/DDBJ whole genome shotgun (WGS) entry which is preliminary data.</text>
</comment>